<dbReference type="EMBL" id="MU071712">
    <property type="protein sequence ID" value="KAF5825905.1"/>
    <property type="molecule type" value="Genomic_DNA"/>
</dbReference>
<dbReference type="PANTHER" id="PTHR46388">
    <property type="entry name" value="NHL REPEAT-CONTAINING PROTEIN 2"/>
    <property type="match status" value="1"/>
</dbReference>
<dbReference type="Gene3D" id="2.120.10.30">
    <property type="entry name" value="TolB, C-terminal domain"/>
    <property type="match status" value="1"/>
</dbReference>
<keyword evidence="2" id="KW-1185">Reference proteome</keyword>
<dbReference type="InterPro" id="IPR011042">
    <property type="entry name" value="6-blade_b-propeller_TolB-like"/>
</dbReference>
<dbReference type="Proteomes" id="UP000815325">
    <property type="component" value="Unassembled WGS sequence"/>
</dbReference>
<comment type="caution">
    <text evidence="1">The sequence shown here is derived from an EMBL/GenBank/DDBJ whole genome shotgun (WGS) entry which is preliminary data.</text>
</comment>
<evidence type="ECO:0000313" key="1">
    <source>
        <dbReference type="EMBL" id="KAF5825905.1"/>
    </source>
</evidence>
<reference evidence="1" key="1">
    <citation type="submission" date="2017-08" db="EMBL/GenBank/DDBJ databases">
        <authorList>
            <person name="Polle J.E."/>
            <person name="Barry K."/>
            <person name="Cushman J."/>
            <person name="Schmutz J."/>
            <person name="Tran D."/>
            <person name="Hathwaick L.T."/>
            <person name="Yim W.C."/>
            <person name="Jenkins J."/>
            <person name="Mckie-Krisberg Z.M."/>
            <person name="Prochnik S."/>
            <person name="Lindquist E."/>
            <person name="Dockter R.B."/>
            <person name="Adam C."/>
            <person name="Molina H."/>
            <person name="Bunkerborg J."/>
            <person name="Jin E."/>
            <person name="Buchheim M."/>
            <person name="Magnuson J."/>
        </authorList>
    </citation>
    <scope>NUCLEOTIDE SEQUENCE</scope>
    <source>
        <strain evidence="1">CCAP 19/18</strain>
    </source>
</reference>
<gene>
    <name evidence="1" type="ORF">DUNSADRAFT_6026</name>
</gene>
<sequence>MRPGLAFIDLETVVGDGQRIVSNGNIGSAQTDVPWGIVVLPDSGDVIWSSSLYVLQRLSWSSNTVSTIAGKNGQYGDIDGGPGVSILNRPTDFCLSNSGEVIFFSDWGNKKVKQLSVSDHVVKTVAGNGNCGFTDGNASTEVTFGCDPGFPGGLRGLFQLGDALFIADDWNKAIRRLKLSEGLVDTFLHLDFQPNSLVYAQLTGTMSYWFITSLRVHAAGTATCELEWKPSTLGAHARQMVLQQRHEKTGP</sequence>
<evidence type="ECO:0000313" key="2">
    <source>
        <dbReference type="Proteomes" id="UP000815325"/>
    </source>
</evidence>
<accession>A0ABQ7FTZ2</accession>
<proteinExistence type="predicted"/>
<name>A0ABQ7FTZ2_DUNSA</name>
<organism evidence="1 2">
    <name type="scientific">Dunaliella salina</name>
    <name type="common">Green alga</name>
    <name type="synonym">Protococcus salinus</name>
    <dbReference type="NCBI Taxonomy" id="3046"/>
    <lineage>
        <taxon>Eukaryota</taxon>
        <taxon>Viridiplantae</taxon>
        <taxon>Chlorophyta</taxon>
        <taxon>core chlorophytes</taxon>
        <taxon>Chlorophyceae</taxon>
        <taxon>CS clade</taxon>
        <taxon>Chlamydomonadales</taxon>
        <taxon>Dunaliellaceae</taxon>
        <taxon>Dunaliella</taxon>
    </lineage>
</organism>
<dbReference type="PANTHER" id="PTHR46388:SF2">
    <property type="entry name" value="NHL REPEAT-CONTAINING PROTEIN 2"/>
    <property type="match status" value="1"/>
</dbReference>
<protein>
    <submittedName>
        <fullName evidence="1">Uncharacterized protein</fullName>
    </submittedName>
</protein>
<dbReference type="SUPFAM" id="SSF63825">
    <property type="entry name" value="YWTD domain"/>
    <property type="match status" value="1"/>
</dbReference>